<evidence type="ECO:0000313" key="8">
    <source>
        <dbReference type="Proteomes" id="UP000823933"/>
    </source>
</evidence>
<gene>
    <name evidence="7" type="ORF">H9890_06310</name>
</gene>
<protein>
    <submittedName>
        <fullName evidence="7">Beta-methylgalactoside transporter</fullName>
    </submittedName>
</protein>
<reference evidence="7" key="2">
    <citation type="submission" date="2021-04" db="EMBL/GenBank/DDBJ databases">
        <authorList>
            <person name="Gilroy R."/>
        </authorList>
    </citation>
    <scope>NUCLEOTIDE SEQUENCE</scope>
    <source>
        <strain evidence="7">ChiHcolR34-3080</strain>
    </source>
</reference>
<feature type="transmembrane region" description="Helical" evidence="6">
    <location>
        <begin position="307"/>
        <end position="325"/>
    </location>
</feature>
<feature type="transmembrane region" description="Helical" evidence="6">
    <location>
        <begin position="176"/>
        <end position="197"/>
    </location>
</feature>
<keyword evidence="5 6" id="KW-0472">Membrane</keyword>
<comment type="caution">
    <text evidence="7">The sequence shown here is derived from an EMBL/GenBank/DDBJ whole genome shotgun (WGS) entry which is preliminary data.</text>
</comment>
<dbReference type="PANTHER" id="PTHR32196">
    <property type="entry name" value="ABC TRANSPORTER PERMEASE PROTEIN YPHD-RELATED-RELATED"/>
    <property type="match status" value="1"/>
</dbReference>
<evidence type="ECO:0000313" key="7">
    <source>
        <dbReference type="EMBL" id="HIW08997.1"/>
    </source>
</evidence>
<feature type="transmembrane region" description="Helical" evidence="6">
    <location>
        <begin position="109"/>
        <end position="135"/>
    </location>
</feature>
<evidence type="ECO:0000256" key="2">
    <source>
        <dbReference type="ARBA" id="ARBA00022475"/>
    </source>
</evidence>
<feature type="transmembrane region" description="Helical" evidence="6">
    <location>
        <begin position="147"/>
        <end position="164"/>
    </location>
</feature>
<dbReference type="GO" id="GO:0022857">
    <property type="term" value="F:transmembrane transporter activity"/>
    <property type="evidence" value="ECO:0007669"/>
    <property type="project" value="InterPro"/>
</dbReference>
<dbReference type="InterPro" id="IPR001851">
    <property type="entry name" value="ABC_transp_permease"/>
</dbReference>
<dbReference type="GO" id="GO:0005886">
    <property type="term" value="C:plasma membrane"/>
    <property type="evidence" value="ECO:0007669"/>
    <property type="project" value="UniProtKB-SubCell"/>
</dbReference>
<keyword evidence="4 6" id="KW-1133">Transmembrane helix</keyword>
<dbReference type="Pfam" id="PF02653">
    <property type="entry name" value="BPD_transp_2"/>
    <property type="match status" value="1"/>
</dbReference>
<accession>A0A9D1QBA0</accession>
<evidence type="ECO:0000256" key="4">
    <source>
        <dbReference type="ARBA" id="ARBA00022989"/>
    </source>
</evidence>
<dbReference type="EMBL" id="DXHQ01000077">
    <property type="protein sequence ID" value="HIW08997.1"/>
    <property type="molecule type" value="Genomic_DNA"/>
</dbReference>
<reference evidence="7" key="1">
    <citation type="journal article" date="2021" name="PeerJ">
        <title>Extensive microbial diversity within the chicken gut microbiome revealed by metagenomics and culture.</title>
        <authorList>
            <person name="Gilroy R."/>
            <person name="Ravi A."/>
            <person name="Getino M."/>
            <person name="Pursley I."/>
            <person name="Horton D.L."/>
            <person name="Alikhan N.F."/>
            <person name="Baker D."/>
            <person name="Gharbi K."/>
            <person name="Hall N."/>
            <person name="Watson M."/>
            <person name="Adriaenssens E.M."/>
            <person name="Foster-Nyarko E."/>
            <person name="Jarju S."/>
            <person name="Secka A."/>
            <person name="Antonio M."/>
            <person name="Oren A."/>
            <person name="Chaudhuri R.R."/>
            <person name="La Ragione R."/>
            <person name="Hildebrand F."/>
            <person name="Pallen M.J."/>
        </authorList>
    </citation>
    <scope>NUCLEOTIDE SEQUENCE</scope>
    <source>
        <strain evidence="7">ChiHcolR34-3080</strain>
    </source>
</reference>
<evidence type="ECO:0000256" key="6">
    <source>
        <dbReference type="SAM" id="Phobius"/>
    </source>
</evidence>
<feature type="transmembrane region" description="Helical" evidence="6">
    <location>
        <begin position="230"/>
        <end position="247"/>
    </location>
</feature>
<evidence type="ECO:0000256" key="3">
    <source>
        <dbReference type="ARBA" id="ARBA00022692"/>
    </source>
</evidence>
<comment type="subcellular location">
    <subcellularLocation>
        <location evidence="1">Cell membrane</location>
        <topology evidence="1">Multi-pass membrane protein</topology>
    </subcellularLocation>
</comment>
<name>A0A9D1QBA0_9FIRM</name>
<dbReference type="PANTHER" id="PTHR32196:SF18">
    <property type="entry name" value="GALACTOSE_METHYL GALACTOSIDE IMPORT PERMEASE PROTEIN MGLC"/>
    <property type="match status" value="1"/>
</dbReference>
<evidence type="ECO:0000256" key="1">
    <source>
        <dbReference type="ARBA" id="ARBA00004651"/>
    </source>
</evidence>
<proteinExistence type="predicted"/>
<keyword evidence="3 6" id="KW-0812">Transmembrane</keyword>
<organism evidence="7 8">
    <name type="scientific">Candidatus Faecalibacterium intestinigallinarum</name>
    <dbReference type="NCBI Taxonomy" id="2838581"/>
    <lineage>
        <taxon>Bacteria</taxon>
        <taxon>Bacillati</taxon>
        <taxon>Bacillota</taxon>
        <taxon>Clostridia</taxon>
        <taxon>Eubacteriales</taxon>
        <taxon>Oscillospiraceae</taxon>
        <taxon>Faecalibacterium</taxon>
    </lineage>
</organism>
<sequence length="332" mass="34908">MEATKKSTGQLIKSWLGNNAIVVLMVLVSLIVGIIHPNFFGLTNIINLLKNVSIRYIIALGISGCLITTGNDLSAGRLAGFAACLACIFAQNADAPNKFYPGLPTMPTIVVFILVMAICAVVGLCNGLVVSYLRVQPFIATLGMQQVVYGICLVYTGGTPIGSLNSGFTSIAIDNFLGVPILLWIAIVVAVFFWFLYNKTRHGKYMYAIGGNESAAEVAGVNVAATKIRIYILASCMFGLAGCLLAAKSGGASVNTAQSYELDAIAAATIGGVSTTGGVGTVPGILVGVLVFELMKVALQFMNVNSSYTYIVQGLVIILAVAIDIRKYLAKK</sequence>
<dbReference type="CDD" id="cd06579">
    <property type="entry name" value="TM_PBP1_transp_AraH_like"/>
    <property type="match status" value="1"/>
</dbReference>
<feature type="transmembrane region" description="Helical" evidence="6">
    <location>
        <begin position="52"/>
        <end position="70"/>
    </location>
</feature>
<dbReference type="AlphaFoldDB" id="A0A9D1QBA0"/>
<feature type="transmembrane region" description="Helical" evidence="6">
    <location>
        <begin position="20"/>
        <end position="40"/>
    </location>
</feature>
<evidence type="ECO:0000256" key="5">
    <source>
        <dbReference type="ARBA" id="ARBA00023136"/>
    </source>
</evidence>
<keyword evidence="2" id="KW-1003">Cell membrane</keyword>
<dbReference type="Proteomes" id="UP000823933">
    <property type="component" value="Unassembled WGS sequence"/>
</dbReference>